<feature type="compositionally biased region" description="Basic and acidic residues" evidence="4">
    <location>
        <begin position="62"/>
        <end position="84"/>
    </location>
</feature>
<comment type="caution">
    <text evidence="6">The sequence shown here is derived from an EMBL/GenBank/DDBJ whole genome shotgun (WGS) entry which is preliminary data.</text>
</comment>
<feature type="region of interest" description="Disordered" evidence="4">
    <location>
        <begin position="968"/>
        <end position="1040"/>
    </location>
</feature>
<dbReference type="Gene3D" id="3.30.420.10">
    <property type="entry name" value="Ribonuclease H-like superfamily/Ribonuclease H"/>
    <property type="match status" value="1"/>
</dbReference>
<dbReference type="InterPro" id="IPR039537">
    <property type="entry name" value="Retrotran_Ty1/copia-like"/>
</dbReference>
<feature type="region of interest" description="Disordered" evidence="4">
    <location>
        <begin position="595"/>
        <end position="629"/>
    </location>
</feature>
<dbReference type="Pfam" id="PF07727">
    <property type="entry name" value="RVT_2"/>
    <property type="match status" value="1"/>
</dbReference>
<dbReference type="SUPFAM" id="SSF53098">
    <property type="entry name" value="Ribonuclease H-like"/>
    <property type="match status" value="1"/>
</dbReference>
<feature type="coiled-coil region" evidence="3">
    <location>
        <begin position="1205"/>
        <end position="1232"/>
    </location>
</feature>
<protein>
    <submittedName>
        <fullName evidence="6">Putative ribonuclease H-like domain-containing protein</fullName>
    </submittedName>
</protein>
<dbReference type="GO" id="GO:0046872">
    <property type="term" value="F:metal ion binding"/>
    <property type="evidence" value="ECO:0007669"/>
    <property type="project" value="UniProtKB-KW"/>
</dbReference>
<dbReference type="PANTHER" id="PTHR42648:SF32">
    <property type="entry name" value="RIBONUCLEASE H-LIKE DOMAIN, GAG-PRE-INTEGRASE DOMAIN PROTEIN-RELATED"/>
    <property type="match status" value="1"/>
</dbReference>
<dbReference type="InterPro" id="IPR012337">
    <property type="entry name" value="RNaseH-like_sf"/>
</dbReference>
<dbReference type="Pfam" id="PF13976">
    <property type="entry name" value="gag_pre-integrs"/>
    <property type="match status" value="1"/>
</dbReference>
<dbReference type="GO" id="GO:0016787">
    <property type="term" value="F:hydrolase activity"/>
    <property type="evidence" value="ECO:0007669"/>
    <property type="project" value="UniProtKB-KW"/>
</dbReference>
<dbReference type="GO" id="GO:0003676">
    <property type="term" value="F:nucleic acid binding"/>
    <property type="evidence" value="ECO:0007669"/>
    <property type="project" value="InterPro"/>
</dbReference>
<reference evidence="6" key="1">
    <citation type="journal article" date="2019" name="Sci. Rep.">
        <title>Draft genome of Tanacetum cinerariifolium, the natural source of mosquito coil.</title>
        <authorList>
            <person name="Yamashiro T."/>
            <person name="Shiraishi A."/>
            <person name="Satake H."/>
            <person name="Nakayama K."/>
        </authorList>
    </citation>
    <scope>NUCLEOTIDE SEQUENCE</scope>
</reference>
<feature type="region of interest" description="Disordered" evidence="4">
    <location>
        <begin position="299"/>
        <end position="319"/>
    </location>
</feature>
<dbReference type="GO" id="GO:0015074">
    <property type="term" value="P:DNA integration"/>
    <property type="evidence" value="ECO:0007669"/>
    <property type="project" value="InterPro"/>
</dbReference>
<sequence length="1244" mass="140470">MDLKWQLATLSMRVKRFYKKTGRKLEFNGKEPVGFDKNKVEYFNCHKRWYFFRDCRSARNSENRSRDVGNARYRGRDNDKRPVKEEDEQALVFQDGLVTYDWSYQVEEEATDFALMAFTSNTSSFSSSNFECEKLSKANIEIIGYQYGLESIEGQLRVHQQNKVIYEEKIGILKYQVKDKKEEVTETMFDNHLSDGENSVANDRFKKEKPKEYRSSALLIEDWETDSDDESVFTPEPIPAKIDFMKLAKKSVLPTNVRKGTGHKESRPVWNNVQRINHQNKFASTTVFTRSGRIPVSAAKPKATASTSAAKPVNSAGPKQSVNFSRTRISVVKGNGVTVVKTSTGCVWRPRVNAIDQLSKDNRWIYTRVDYQALKNKGIVDSGCSMYMTGNKAYLAKYQEIHDGGFVAFCSRGASIDEFNLWHRRLGHVNFKTMNKIVKGNLVRGIKREYSNARTPQENRVAERKNMTLIETARTMLANSLFPVTFWAGAVNTACYGLNKALVTKTHNKIPYELLNHPLEKFEGKADEGFLVGYSVTSKAFREFNTKTRKVKENLHVSPQDTNGNAGTQDNVDARKKVFDQYYIVLPLWSSISSTYKSSDDKPTDDKPKDDIGSKTIKEPVNKEDQAYRDKLDRLTSQEKEASDAADAFKKEFKHGCMDQRGVTQAGSTNNFNTVSNLVNAASTSGTFSAGGPSSPHPDAFIPANTYYIAGAKADFSNMESSTIVSPIPTHKVHIDHPKDQILGDLKSAVQTRRMAKKSSGAHALRNKKDEKGIVVRNKARPVAQGHRQKEGIYYDEVFAPVAWIEAIRIFLAFASFMGFIFYQMDVKSAFLYSSIKEEVYASQPSGFLDPRFSNKVYKVEKALYGLHQAPRAWYLKRQPKLDLWYLKDSPFDLEAYSDSDFAGANLDRKSTTGVSEASTDLVMRLMISIGFLMEKTEENIEFYQIVDFLSTCSINYALTEIGLGDRPRRQETTLGGADAQTRFETASKRSSDPPLSTGYTVGSEEDRMEQETDLTDFVPPTPHDSPLSRGHTPGSDVGRPNLLELMNICTKLSNMVLTLEEAKTTQDKVITRLKLRVRRLKKKRKARTSQPMKRRLFKGRVETSTDKSLEVIVEDKGSGEKGGSTADQVSTARPEVSAATLSNPPTITTIFGDEDLTIAQTLIKMRSEKAKEKGVAFRDVEEPPRLNKSTTTLQTLPTIDPKDKDLAQRIYEEELAELDRAQKERQKQEEATIAALTEEFDEI</sequence>
<name>A0A6L2NHG7_TANCI</name>
<keyword evidence="3" id="KW-0175">Coiled coil</keyword>
<feature type="compositionally biased region" description="Low complexity" evidence="4">
    <location>
        <begin position="299"/>
        <end position="313"/>
    </location>
</feature>
<dbReference type="InterPro" id="IPR036397">
    <property type="entry name" value="RNaseH_sf"/>
</dbReference>
<evidence type="ECO:0000256" key="4">
    <source>
        <dbReference type="SAM" id="MobiDB-lite"/>
    </source>
</evidence>
<accession>A0A6L2NHG7</accession>
<keyword evidence="1" id="KW-0479">Metal-binding</keyword>
<evidence type="ECO:0000259" key="5">
    <source>
        <dbReference type="PROSITE" id="PS50994"/>
    </source>
</evidence>
<dbReference type="Pfam" id="PF25597">
    <property type="entry name" value="SH3_retrovirus"/>
    <property type="match status" value="1"/>
</dbReference>
<dbReference type="PROSITE" id="PS50994">
    <property type="entry name" value="INTEGRASE"/>
    <property type="match status" value="1"/>
</dbReference>
<feature type="domain" description="Integrase catalytic" evidence="5">
    <location>
        <begin position="340"/>
        <end position="519"/>
    </location>
</feature>
<evidence type="ECO:0000256" key="2">
    <source>
        <dbReference type="ARBA" id="ARBA00022801"/>
    </source>
</evidence>
<dbReference type="InterPro" id="IPR001584">
    <property type="entry name" value="Integrase_cat-core"/>
</dbReference>
<dbReference type="InterPro" id="IPR025724">
    <property type="entry name" value="GAG-pre-integrase_dom"/>
</dbReference>
<evidence type="ECO:0000256" key="1">
    <source>
        <dbReference type="ARBA" id="ARBA00022723"/>
    </source>
</evidence>
<proteinExistence type="predicted"/>
<dbReference type="InterPro" id="IPR013103">
    <property type="entry name" value="RVT_2"/>
</dbReference>
<evidence type="ECO:0000313" key="6">
    <source>
        <dbReference type="EMBL" id="GEU83974.1"/>
    </source>
</evidence>
<feature type="region of interest" description="Disordered" evidence="4">
    <location>
        <begin position="62"/>
        <end position="85"/>
    </location>
</feature>
<evidence type="ECO:0000256" key="3">
    <source>
        <dbReference type="SAM" id="Coils"/>
    </source>
</evidence>
<feature type="compositionally biased region" description="Basic and acidic residues" evidence="4">
    <location>
        <begin position="598"/>
        <end position="629"/>
    </location>
</feature>
<organism evidence="6">
    <name type="scientific">Tanacetum cinerariifolium</name>
    <name type="common">Dalmatian daisy</name>
    <name type="synonym">Chrysanthemum cinerariifolium</name>
    <dbReference type="NCBI Taxonomy" id="118510"/>
    <lineage>
        <taxon>Eukaryota</taxon>
        <taxon>Viridiplantae</taxon>
        <taxon>Streptophyta</taxon>
        <taxon>Embryophyta</taxon>
        <taxon>Tracheophyta</taxon>
        <taxon>Spermatophyta</taxon>
        <taxon>Magnoliopsida</taxon>
        <taxon>eudicotyledons</taxon>
        <taxon>Gunneridae</taxon>
        <taxon>Pentapetalae</taxon>
        <taxon>asterids</taxon>
        <taxon>campanulids</taxon>
        <taxon>Asterales</taxon>
        <taxon>Asteraceae</taxon>
        <taxon>Asteroideae</taxon>
        <taxon>Anthemideae</taxon>
        <taxon>Anthemidinae</taxon>
        <taxon>Tanacetum</taxon>
    </lineage>
</organism>
<keyword evidence="2" id="KW-0378">Hydrolase</keyword>
<dbReference type="InterPro" id="IPR057670">
    <property type="entry name" value="SH3_retrovirus"/>
</dbReference>
<dbReference type="EMBL" id="BKCJ010008790">
    <property type="protein sequence ID" value="GEU83974.1"/>
    <property type="molecule type" value="Genomic_DNA"/>
</dbReference>
<gene>
    <name evidence="6" type="ORF">Tci_055952</name>
</gene>
<feature type="region of interest" description="Disordered" evidence="4">
    <location>
        <begin position="1116"/>
        <end position="1138"/>
    </location>
</feature>
<dbReference type="PANTHER" id="PTHR42648">
    <property type="entry name" value="TRANSPOSASE, PUTATIVE-RELATED"/>
    <property type="match status" value="1"/>
</dbReference>
<dbReference type="AlphaFoldDB" id="A0A6L2NHG7"/>